<dbReference type="AlphaFoldDB" id="A0A7S7L6B5"/>
<sequence>MKRPQAFNNQRGSPTLLVRKLSKKLKPGDIGAPRIILFKFINKIDKKLSAGT</sequence>
<accession>A0A7S7L6B5</accession>
<dbReference type="EMBL" id="CP063356">
    <property type="protein sequence ID" value="QOY35214.1"/>
    <property type="molecule type" value="Genomic_DNA"/>
</dbReference>
<gene>
    <name evidence="1" type="ORF">AWH56_021335</name>
</gene>
<reference evidence="1" key="3">
    <citation type="submission" date="2020-10" db="EMBL/GenBank/DDBJ databases">
        <authorList>
            <person name="Bassil N.M."/>
            <person name="Lloyd J.R."/>
        </authorList>
    </citation>
    <scope>NUCLEOTIDE SEQUENCE</scope>
    <source>
        <strain evidence="1">NB2006</strain>
    </source>
</reference>
<proteinExistence type="predicted"/>
<reference evidence="1" key="2">
    <citation type="journal article" date="2019" name="Int. J. Syst. Evol. Microbiol.">
        <title>Anaerobacillus isosaccharinicus sp. nov., an alkaliphilic bacterium which degrades isosaccharinic acid.</title>
        <authorList>
            <person name="Bassil N.M."/>
            <person name="Lloyd J.R."/>
        </authorList>
    </citation>
    <scope>NUCLEOTIDE SEQUENCE [LARGE SCALE GENOMIC DNA]</scope>
    <source>
        <strain evidence="1">NB2006</strain>
    </source>
</reference>
<reference evidence="1" key="1">
    <citation type="journal article" date="2017" name="Genome Announc.">
        <title>Draft Genome Sequences of Four Alkaliphilic Bacteria Belonging to the Anaerobacillus Genus.</title>
        <authorList>
            <person name="Bassil N.M."/>
            <person name="Lloyd J.R."/>
        </authorList>
    </citation>
    <scope>NUCLEOTIDE SEQUENCE [LARGE SCALE GENOMIC DNA]</scope>
    <source>
        <strain evidence="1">NB2006</strain>
    </source>
</reference>
<protein>
    <submittedName>
        <fullName evidence="1">Uncharacterized protein</fullName>
    </submittedName>
</protein>
<organism evidence="1">
    <name type="scientific">Anaerobacillus isosaccharinicus</name>
    <dbReference type="NCBI Taxonomy" id="1532552"/>
    <lineage>
        <taxon>Bacteria</taxon>
        <taxon>Bacillati</taxon>
        <taxon>Bacillota</taxon>
        <taxon>Bacilli</taxon>
        <taxon>Bacillales</taxon>
        <taxon>Bacillaceae</taxon>
        <taxon>Anaerobacillus</taxon>
    </lineage>
</organism>
<evidence type="ECO:0000313" key="1">
    <source>
        <dbReference type="EMBL" id="QOY35214.1"/>
    </source>
</evidence>
<name>A0A7S7L6B5_9BACI</name>